<evidence type="ECO:0008006" key="3">
    <source>
        <dbReference type="Google" id="ProtNLM"/>
    </source>
</evidence>
<reference evidence="1 2" key="1">
    <citation type="journal article" date="2007" name="Science">
        <title>The Chlamydomonas genome reveals the evolution of key animal and plant functions.</title>
        <authorList>
            <person name="Merchant S.S."/>
            <person name="Prochnik S.E."/>
            <person name="Vallon O."/>
            <person name="Harris E.H."/>
            <person name="Karpowicz S.J."/>
            <person name="Witman G.B."/>
            <person name="Terry A."/>
            <person name="Salamov A."/>
            <person name="Fritz-Laylin L.K."/>
            <person name="Marechal-Drouard L."/>
            <person name="Marshall W.F."/>
            <person name="Qu L.H."/>
            <person name="Nelson D.R."/>
            <person name="Sanderfoot A.A."/>
            <person name="Spalding M.H."/>
            <person name="Kapitonov V.V."/>
            <person name="Ren Q."/>
            <person name="Ferris P."/>
            <person name="Lindquist E."/>
            <person name="Shapiro H."/>
            <person name="Lucas S.M."/>
            <person name="Grimwood J."/>
            <person name="Schmutz J."/>
            <person name="Cardol P."/>
            <person name="Cerutti H."/>
            <person name="Chanfreau G."/>
            <person name="Chen C.L."/>
            <person name="Cognat V."/>
            <person name="Croft M.T."/>
            <person name="Dent R."/>
            <person name="Dutcher S."/>
            <person name="Fernandez E."/>
            <person name="Fukuzawa H."/>
            <person name="Gonzalez-Ballester D."/>
            <person name="Gonzalez-Halphen D."/>
            <person name="Hallmann A."/>
            <person name="Hanikenne M."/>
            <person name="Hippler M."/>
            <person name="Inwood W."/>
            <person name="Jabbari K."/>
            <person name="Kalanon M."/>
            <person name="Kuras R."/>
            <person name="Lefebvre P.A."/>
            <person name="Lemaire S.D."/>
            <person name="Lobanov A.V."/>
            <person name="Lohr M."/>
            <person name="Manuell A."/>
            <person name="Meier I."/>
            <person name="Mets L."/>
            <person name="Mittag M."/>
            <person name="Mittelmeier T."/>
            <person name="Moroney J.V."/>
            <person name="Moseley J."/>
            <person name="Napoli C."/>
            <person name="Nedelcu A.M."/>
            <person name="Niyogi K."/>
            <person name="Novoselov S.V."/>
            <person name="Paulsen I.T."/>
            <person name="Pazour G."/>
            <person name="Purton S."/>
            <person name="Ral J.P."/>
            <person name="Riano-Pachon D.M."/>
            <person name="Riekhof W."/>
            <person name="Rymarquis L."/>
            <person name="Schroda M."/>
            <person name="Stern D."/>
            <person name="Umen J."/>
            <person name="Willows R."/>
            <person name="Wilson N."/>
            <person name="Zimmer S.L."/>
            <person name="Allmer J."/>
            <person name="Balk J."/>
            <person name="Bisova K."/>
            <person name="Chen C.J."/>
            <person name="Elias M."/>
            <person name="Gendler K."/>
            <person name="Hauser C."/>
            <person name="Lamb M.R."/>
            <person name="Ledford H."/>
            <person name="Long J.C."/>
            <person name="Minagawa J."/>
            <person name="Page M.D."/>
            <person name="Pan J."/>
            <person name="Pootakham W."/>
            <person name="Roje S."/>
            <person name="Rose A."/>
            <person name="Stahlberg E."/>
            <person name="Terauchi A.M."/>
            <person name="Yang P."/>
            <person name="Ball S."/>
            <person name="Bowler C."/>
            <person name="Dieckmann C.L."/>
            <person name="Gladyshev V.N."/>
            <person name="Green P."/>
            <person name="Jorgensen R."/>
            <person name="Mayfield S."/>
            <person name="Mueller-Roeber B."/>
            <person name="Rajamani S."/>
            <person name="Sayre R.T."/>
            <person name="Brokstein P."/>
            <person name="Dubchak I."/>
            <person name="Goodstein D."/>
            <person name="Hornick L."/>
            <person name="Huang Y.W."/>
            <person name="Jhaveri J."/>
            <person name="Luo Y."/>
            <person name="Martinez D."/>
            <person name="Ngau W.C."/>
            <person name="Otillar B."/>
            <person name="Poliakov A."/>
            <person name="Porter A."/>
            <person name="Szajkowski L."/>
            <person name="Werner G."/>
            <person name="Zhou K."/>
            <person name="Grigoriev I.V."/>
            <person name="Rokhsar D.S."/>
            <person name="Grossman A.R."/>
        </authorList>
    </citation>
    <scope>NUCLEOTIDE SEQUENCE [LARGE SCALE GENOMIC DNA]</scope>
    <source>
        <strain evidence="2">CC-503</strain>
    </source>
</reference>
<organism evidence="1 2">
    <name type="scientific">Chlamydomonas reinhardtii</name>
    <name type="common">Chlamydomonas smithii</name>
    <dbReference type="NCBI Taxonomy" id="3055"/>
    <lineage>
        <taxon>Eukaryota</taxon>
        <taxon>Viridiplantae</taxon>
        <taxon>Chlorophyta</taxon>
        <taxon>core chlorophytes</taxon>
        <taxon>Chlorophyceae</taxon>
        <taxon>CS clade</taxon>
        <taxon>Chlamydomonadales</taxon>
        <taxon>Chlamydomonadaceae</taxon>
        <taxon>Chlamydomonas</taxon>
    </lineage>
</organism>
<evidence type="ECO:0000313" key="1">
    <source>
        <dbReference type="EMBL" id="PNW84233.1"/>
    </source>
</evidence>
<sequence>MASTASTCTASTPSAHAAVISNELHALGPDKLVNAVCGVSREGACPEALVGYSLRVTFEDVDCGARNITIHGKDC</sequence>
<dbReference type="RefSeq" id="XP_042925356.1">
    <property type="nucleotide sequence ID" value="XM_043062004.1"/>
</dbReference>
<gene>
    <name evidence="1" type="ORF">CHLRE_04g226176v5</name>
</gene>
<dbReference type="GeneID" id="66053278"/>
<dbReference type="EMBL" id="CM008965">
    <property type="protein sequence ID" value="PNW84233.1"/>
    <property type="molecule type" value="Genomic_DNA"/>
</dbReference>
<keyword evidence="2" id="KW-1185">Reference proteome</keyword>
<dbReference type="InParanoid" id="A0A2K3DUM4"/>
<dbReference type="Proteomes" id="UP000006906">
    <property type="component" value="Chromosome 4"/>
</dbReference>
<proteinExistence type="predicted"/>
<dbReference type="AlphaFoldDB" id="A0A2K3DUM4"/>
<dbReference type="KEGG" id="cre:CHLRE_04g226176v5"/>
<name>A0A2K3DUM4_CHLRE</name>
<dbReference type="Gramene" id="PNW84233">
    <property type="protein sequence ID" value="PNW84233"/>
    <property type="gene ID" value="CHLRE_04g226176v5"/>
</dbReference>
<evidence type="ECO:0000313" key="2">
    <source>
        <dbReference type="Proteomes" id="UP000006906"/>
    </source>
</evidence>
<protein>
    <recommendedName>
        <fullName evidence="3">Pherophorin domain-containing protein</fullName>
    </recommendedName>
</protein>
<accession>A0A2K3DUM4</accession>